<dbReference type="Pfam" id="PF02685">
    <property type="entry name" value="Glucokinase"/>
    <property type="match status" value="1"/>
</dbReference>
<dbReference type="EMBL" id="FRXO01000010">
    <property type="protein sequence ID" value="SHO67073.1"/>
    <property type="molecule type" value="Genomic_DNA"/>
</dbReference>
<keyword evidence="1 3" id="KW-0808">Transferase</keyword>
<dbReference type="GO" id="GO:0005829">
    <property type="term" value="C:cytosol"/>
    <property type="evidence" value="ECO:0007669"/>
    <property type="project" value="TreeGrafter"/>
</dbReference>
<dbReference type="GO" id="GO:0006096">
    <property type="term" value="P:glycolytic process"/>
    <property type="evidence" value="ECO:0007669"/>
    <property type="project" value="UniProtKB-UniRule"/>
</dbReference>
<dbReference type="InterPro" id="IPR050201">
    <property type="entry name" value="Bacterial_glucokinase"/>
</dbReference>
<dbReference type="CDD" id="cd24008">
    <property type="entry name" value="ASKHA_NBD_GLK"/>
    <property type="match status" value="1"/>
</dbReference>
<dbReference type="GO" id="GO:0004340">
    <property type="term" value="F:glucokinase activity"/>
    <property type="evidence" value="ECO:0007669"/>
    <property type="project" value="UniProtKB-UniRule"/>
</dbReference>
<keyword evidence="3" id="KW-0067">ATP-binding</keyword>
<comment type="catalytic activity">
    <reaction evidence="3">
        <text>D-glucose + ATP = D-glucose 6-phosphate + ADP + H(+)</text>
        <dbReference type="Rhea" id="RHEA:17825"/>
        <dbReference type="ChEBI" id="CHEBI:4167"/>
        <dbReference type="ChEBI" id="CHEBI:15378"/>
        <dbReference type="ChEBI" id="CHEBI:30616"/>
        <dbReference type="ChEBI" id="CHEBI:61548"/>
        <dbReference type="ChEBI" id="CHEBI:456216"/>
        <dbReference type="EC" id="2.7.1.2"/>
    </reaction>
</comment>
<keyword evidence="6" id="KW-1185">Reference proteome</keyword>
<dbReference type="InterPro" id="IPR003836">
    <property type="entry name" value="Glucokinase"/>
</dbReference>
<dbReference type="Gene3D" id="3.30.420.40">
    <property type="match status" value="1"/>
</dbReference>
<dbReference type="HAMAP" id="MF_00524">
    <property type="entry name" value="Glucokinase"/>
    <property type="match status" value="1"/>
</dbReference>
<gene>
    <name evidence="3" type="primary">glk</name>
    <name evidence="5" type="ORF">SAMN02745172_03737</name>
</gene>
<dbReference type="PANTHER" id="PTHR47690">
    <property type="entry name" value="GLUCOKINASE"/>
    <property type="match status" value="1"/>
</dbReference>
<evidence type="ECO:0000313" key="5">
    <source>
        <dbReference type="EMBL" id="SHO67073.1"/>
    </source>
</evidence>
<sequence>MTASSANEALPFPVLLADIGGTNARFALVEDAQRPIQVFPTVATHHYPSPDAAALDVLKTAGAPHPRAAVLAFAGPIEGERPVLTNASWAFDPHSLISALRLDELVLVNDFEALSLALPVLSGDAILSIGGGTAHPSAPRVVVGPGTGLGVGGLVQSGERWIPLPSEAGHMDLGPVTDEDFELWKVLERAHGRITPETLISGPGLLRLYRAVARLAGVDPTLESPAAVTEGVEAGNPLAIRALGFFVTHFARFAGDLALTYLARGGVYLAGGIAPRIASHLNDGRFRAMFEDKAPHTALVREIPTFLIQHPLPALEGLAAFARTPERFYVPAGHRFRP</sequence>
<keyword evidence="3" id="KW-0324">Glycolysis</keyword>
<dbReference type="Gene3D" id="3.40.367.20">
    <property type="match status" value="1"/>
</dbReference>
<dbReference type="InterPro" id="IPR043129">
    <property type="entry name" value="ATPase_NBD"/>
</dbReference>
<feature type="binding site" evidence="3">
    <location>
        <begin position="17"/>
        <end position="22"/>
    </location>
    <ligand>
        <name>ATP</name>
        <dbReference type="ChEBI" id="CHEBI:30616"/>
    </ligand>
</feature>
<evidence type="ECO:0000256" key="1">
    <source>
        <dbReference type="ARBA" id="ARBA00022679"/>
    </source>
</evidence>
<keyword evidence="3" id="KW-0547">Nucleotide-binding</keyword>
<dbReference type="RefSeq" id="WP_073631529.1">
    <property type="nucleotide sequence ID" value="NZ_FRXO01000010.1"/>
</dbReference>
<evidence type="ECO:0000256" key="4">
    <source>
        <dbReference type="RuleBase" id="RU004046"/>
    </source>
</evidence>
<name>A0A1M7ZQ76_9HYPH</name>
<keyword evidence="2 3" id="KW-0418">Kinase</keyword>
<dbReference type="SUPFAM" id="SSF53067">
    <property type="entry name" value="Actin-like ATPase domain"/>
    <property type="match status" value="1"/>
</dbReference>
<dbReference type="Proteomes" id="UP000186406">
    <property type="component" value="Unassembled WGS sequence"/>
</dbReference>
<accession>A0A1M7ZQ76</accession>
<organism evidence="5 6">
    <name type="scientific">Pseudoxanthobacter soli DSM 19599</name>
    <dbReference type="NCBI Taxonomy" id="1123029"/>
    <lineage>
        <taxon>Bacteria</taxon>
        <taxon>Pseudomonadati</taxon>
        <taxon>Pseudomonadota</taxon>
        <taxon>Alphaproteobacteria</taxon>
        <taxon>Hyphomicrobiales</taxon>
        <taxon>Segnochrobactraceae</taxon>
        <taxon>Pseudoxanthobacter</taxon>
    </lineage>
</organism>
<keyword evidence="3" id="KW-0963">Cytoplasm</keyword>
<protein>
    <recommendedName>
        <fullName evidence="3">Glucokinase</fullName>
        <ecNumber evidence="3">2.7.1.2</ecNumber>
    </recommendedName>
    <alternativeName>
        <fullName evidence="3">Glucose kinase</fullName>
    </alternativeName>
</protein>
<dbReference type="GO" id="GO:0005524">
    <property type="term" value="F:ATP binding"/>
    <property type="evidence" value="ECO:0007669"/>
    <property type="project" value="UniProtKB-UniRule"/>
</dbReference>
<dbReference type="STRING" id="1123029.SAMN02745172_03737"/>
<dbReference type="AlphaFoldDB" id="A0A1M7ZQ76"/>
<comment type="similarity">
    <text evidence="3 4">Belongs to the bacterial glucokinase family.</text>
</comment>
<reference evidence="5 6" key="1">
    <citation type="submission" date="2016-12" db="EMBL/GenBank/DDBJ databases">
        <authorList>
            <person name="Song W.-J."/>
            <person name="Kurnit D.M."/>
        </authorList>
    </citation>
    <scope>NUCLEOTIDE SEQUENCE [LARGE SCALE GENOMIC DNA]</scope>
    <source>
        <strain evidence="5 6">DSM 19599</strain>
    </source>
</reference>
<comment type="subcellular location">
    <subcellularLocation>
        <location evidence="3">Cytoplasm</location>
    </subcellularLocation>
</comment>
<dbReference type="PANTHER" id="PTHR47690:SF1">
    <property type="entry name" value="GLUCOKINASE"/>
    <property type="match status" value="1"/>
</dbReference>
<proteinExistence type="inferred from homology"/>
<evidence type="ECO:0000256" key="3">
    <source>
        <dbReference type="HAMAP-Rule" id="MF_00524"/>
    </source>
</evidence>
<dbReference type="GO" id="GO:0005536">
    <property type="term" value="F:D-glucose binding"/>
    <property type="evidence" value="ECO:0007669"/>
    <property type="project" value="InterPro"/>
</dbReference>
<dbReference type="EC" id="2.7.1.2" evidence="3"/>
<evidence type="ECO:0000313" key="6">
    <source>
        <dbReference type="Proteomes" id="UP000186406"/>
    </source>
</evidence>
<dbReference type="OrthoDB" id="9800595at2"/>
<evidence type="ECO:0000256" key="2">
    <source>
        <dbReference type="ARBA" id="ARBA00022777"/>
    </source>
</evidence>